<dbReference type="EMBL" id="JYDJ01002269">
    <property type="protein sequence ID" value="KRX30701.1"/>
    <property type="molecule type" value="Genomic_DNA"/>
</dbReference>
<sequence length="30" mass="3477">MPKVLFRLSDIVLMKPTDSQLKLEVVIAEY</sequence>
<keyword evidence="2" id="KW-1185">Reference proteome</keyword>
<evidence type="ECO:0000313" key="1">
    <source>
        <dbReference type="EMBL" id="KRX30701.1"/>
    </source>
</evidence>
<gene>
    <name evidence="1" type="ORF">T05_646</name>
</gene>
<evidence type="ECO:0000313" key="2">
    <source>
        <dbReference type="Proteomes" id="UP000055048"/>
    </source>
</evidence>
<reference evidence="1 2" key="1">
    <citation type="submission" date="2015-01" db="EMBL/GenBank/DDBJ databases">
        <title>Evolution of Trichinella species and genotypes.</title>
        <authorList>
            <person name="Korhonen P.K."/>
            <person name="Edoardo P."/>
            <person name="Giuseppe L.R."/>
            <person name="Gasser R.B."/>
        </authorList>
    </citation>
    <scope>NUCLEOTIDE SEQUENCE [LARGE SCALE GENOMIC DNA]</scope>
    <source>
        <strain evidence="1">ISS417</strain>
    </source>
</reference>
<name>A0A0V0SVC3_9BILA</name>
<dbReference type="Proteomes" id="UP000055048">
    <property type="component" value="Unassembled WGS sequence"/>
</dbReference>
<proteinExistence type="predicted"/>
<accession>A0A0V0SVC3</accession>
<comment type="caution">
    <text evidence="1">The sequence shown here is derived from an EMBL/GenBank/DDBJ whole genome shotgun (WGS) entry which is preliminary data.</text>
</comment>
<organism evidence="1 2">
    <name type="scientific">Trichinella murrelli</name>
    <dbReference type="NCBI Taxonomy" id="144512"/>
    <lineage>
        <taxon>Eukaryota</taxon>
        <taxon>Metazoa</taxon>
        <taxon>Ecdysozoa</taxon>
        <taxon>Nematoda</taxon>
        <taxon>Enoplea</taxon>
        <taxon>Dorylaimia</taxon>
        <taxon>Trichinellida</taxon>
        <taxon>Trichinellidae</taxon>
        <taxon>Trichinella</taxon>
    </lineage>
</organism>
<dbReference type="AlphaFoldDB" id="A0A0V0SVC3"/>
<protein>
    <submittedName>
        <fullName evidence="1">Uncharacterized protein</fullName>
    </submittedName>
</protein>